<dbReference type="AlphaFoldDB" id="A0A7C3QS37"/>
<dbReference type="Gene3D" id="1.10.1660.10">
    <property type="match status" value="1"/>
</dbReference>
<dbReference type="EMBL" id="DTMM01000116">
    <property type="protein sequence ID" value="HFT93490.1"/>
    <property type="molecule type" value="Genomic_DNA"/>
</dbReference>
<protein>
    <recommendedName>
        <fullName evidence="2">MerR family transcriptional regulator</fullName>
    </recommendedName>
</protein>
<comment type="caution">
    <text evidence="1">The sequence shown here is derived from an EMBL/GenBank/DDBJ whole genome shotgun (WGS) entry which is preliminary data.</text>
</comment>
<evidence type="ECO:0000313" key="1">
    <source>
        <dbReference type="EMBL" id="HFT93490.1"/>
    </source>
</evidence>
<gene>
    <name evidence="1" type="ORF">ENX03_06040</name>
</gene>
<name>A0A7C3QS37_9BACT</name>
<evidence type="ECO:0008006" key="2">
    <source>
        <dbReference type="Google" id="ProtNLM"/>
    </source>
</evidence>
<reference evidence="1" key="1">
    <citation type="journal article" date="2020" name="mSystems">
        <title>Genome- and Community-Level Interaction Insights into Carbon Utilization and Element Cycling Functions of Hydrothermarchaeota in Hydrothermal Sediment.</title>
        <authorList>
            <person name="Zhou Z."/>
            <person name="Liu Y."/>
            <person name="Xu W."/>
            <person name="Pan J."/>
            <person name="Luo Z.H."/>
            <person name="Li M."/>
        </authorList>
    </citation>
    <scope>NUCLEOTIDE SEQUENCE [LARGE SCALE GENOMIC DNA]</scope>
    <source>
        <strain evidence="1">SpSt-902</strain>
    </source>
</reference>
<proteinExistence type="predicted"/>
<accession>A0A7C3QS37</accession>
<dbReference type="Pfam" id="PF13591">
    <property type="entry name" value="MerR_2"/>
    <property type="match status" value="1"/>
</dbReference>
<organism evidence="1">
    <name type="scientific">Leptospirillum ferriphilum</name>
    <dbReference type="NCBI Taxonomy" id="178606"/>
    <lineage>
        <taxon>Bacteria</taxon>
        <taxon>Pseudomonadati</taxon>
        <taxon>Nitrospirota</taxon>
        <taxon>Nitrospiria</taxon>
        <taxon>Nitrospirales</taxon>
        <taxon>Nitrospiraceae</taxon>
        <taxon>Leptospirillum</taxon>
    </lineage>
</organism>
<sequence length="111" mass="13152">MFHYESEIWVSRNLSIPDHEVSTDWVLQHFSLPRRELRVLVKEGFVTPVEKEGQEFFDSSALKTIALVLVLRREMGVNLAGIEIILHLKKQIHWHISRAHRRSRVPDWEDD</sequence>